<comment type="catalytic activity">
    <reaction evidence="1 11">
        <text>Endonucleolytic cleavage to 5'-phosphomonoester.</text>
        <dbReference type="EC" id="3.1.26.4"/>
    </reaction>
</comment>
<dbReference type="CDD" id="cd09278">
    <property type="entry name" value="RNase_HI_prokaryote_like"/>
    <property type="match status" value="1"/>
</dbReference>
<protein>
    <recommendedName>
        <fullName evidence="5 11">Ribonuclease H</fullName>
        <shortName evidence="11">RNase H</shortName>
        <ecNumber evidence="5 11">3.1.26.4</ecNumber>
    </recommendedName>
</protein>
<evidence type="ECO:0000313" key="14">
    <source>
        <dbReference type="EMBL" id="SFQ67733.1"/>
    </source>
</evidence>
<feature type="binding site" evidence="11">
    <location>
        <position position="11"/>
    </location>
    <ligand>
        <name>Mg(2+)</name>
        <dbReference type="ChEBI" id="CHEBI:18420"/>
        <label>2</label>
    </ligand>
</feature>
<evidence type="ECO:0000256" key="5">
    <source>
        <dbReference type="ARBA" id="ARBA00012180"/>
    </source>
</evidence>
<dbReference type="GO" id="GO:0000287">
    <property type="term" value="F:magnesium ion binding"/>
    <property type="evidence" value="ECO:0007669"/>
    <property type="project" value="UniProtKB-UniRule"/>
</dbReference>
<gene>
    <name evidence="11" type="primary">rnhA</name>
    <name evidence="14" type="ORF">SAMN05421810_11298</name>
</gene>
<comment type="function">
    <text evidence="2 11">Endonuclease that specifically degrades the RNA of RNA-DNA hybrids.</text>
</comment>
<evidence type="ECO:0000256" key="4">
    <source>
        <dbReference type="ARBA" id="ARBA00011245"/>
    </source>
</evidence>
<dbReference type="AlphaFoldDB" id="A0A1I6AGJ8"/>
<dbReference type="GO" id="GO:0043137">
    <property type="term" value="P:DNA replication, removal of RNA primer"/>
    <property type="evidence" value="ECO:0007669"/>
    <property type="project" value="TreeGrafter"/>
</dbReference>
<dbReference type="NCBIfam" id="NF001236">
    <property type="entry name" value="PRK00203.1"/>
    <property type="match status" value="1"/>
</dbReference>
<evidence type="ECO:0000256" key="8">
    <source>
        <dbReference type="ARBA" id="ARBA00022759"/>
    </source>
</evidence>
<feature type="region of interest" description="Disordered" evidence="12">
    <location>
        <begin position="142"/>
        <end position="166"/>
    </location>
</feature>
<comment type="subunit">
    <text evidence="4 11">Monomer.</text>
</comment>
<proteinExistence type="inferred from homology"/>
<comment type="cofactor">
    <cofactor evidence="11">
        <name>Mg(2+)</name>
        <dbReference type="ChEBI" id="CHEBI:18420"/>
    </cofactor>
    <text evidence="11">Binds 1 Mg(2+) ion per subunit. May bind a second metal ion at a regulatory site, or after substrate binding.</text>
</comment>
<feature type="binding site" evidence="11">
    <location>
        <position position="50"/>
    </location>
    <ligand>
        <name>Mg(2+)</name>
        <dbReference type="ChEBI" id="CHEBI:18420"/>
        <label>1</label>
    </ligand>
</feature>
<evidence type="ECO:0000256" key="3">
    <source>
        <dbReference type="ARBA" id="ARBA00005300"/>
    </source>
</evidence>
<accession>A0A1I6AGJ8</accession>
<evidence type="ECO:0000256" key="12">
    <source>
        <dbReference type="SAM" id="MobiDB-lite"/>
    </source>
</evidence>
<keyword evidence="6 11" id="KW-0540">Nuclease</keyword>
<dbReference type="EMBL" id="FOWW01000012">
    <property type="protein sequence ID" value="SFQ67733.1"/>
    <property type="molecule type" value="Genomic_DNA"/>
</dbReference>
<feature type="binding site" evidence="11">
    <location>
        <position position="11"/>
    </location>
    <ligand>
        <name>Mg(2+)</name>
        <dbReference type="ChEBI" id="CHEBI:18420"/>
        <label>1</label>
    </ligand>
</feature>
<name>A0A1I6AGJ8_9PSEU</name>
<reference evidence="15" key="1">
    <citation type="submission" date="2016-10" db="EMBL/GenBank/DDBJ databases">
        <authorList>
            <person name="Varghese N."/>
            <person name="Submissions S."/>
        </authorList>
    </citation>
    <scope>NUCLEOTIDE SEQUENCE [LARGE SCALE GENOMIC DNA]</scope>
    <source>
        <strain evidence="15">CGMCC 4.5579</strain>
    </source>
</reference>
<dbReference type="InterPro" id="IPR002156">
    <property type="entry name" value="RNaseH_domain"/>
</dbReference>
<dbReference type="RefSeq" id="WP_177217009.1">
    <property type="nucleotide sequence ID" value="NZ_FOWW01000012.1"/>
</dbReference>
<dbReference type="InterPro" id="IPR022892">
    <property type="entry name" value="RNaseHI"/>
</dbReference>
<evidence type="ECO:0000256" key="10">
    <source>
        <dbReference type="ARBA" id="ARBA00022842"/>
    </source>
</evidence>
<feature type="binding site" evidence="11">
    <location>
        <position position="136"/>
    </location>
    <ligand>
        <name>Mg(2+)</name>
        <dbReference type="ChEBI" id="CHEBI:18420"/>
        <label>2</label>
    </ligand>
</feature>
<sequence>MDEPVVDIYTDGACSGNPGPGGWGAVLRYGPHERDLYGGDAGPTTNNRMELTAPIRALESLTRPAVVRIYTDSTYVRNGITSWLPRWKANGWQTSARQPVKNADLWRRLDEAAADHRVEWHWVKGHAGHPENERADRLAVRGVREATGAPSSDRVTTEPEGGLAPA</sequence>
<feature type="binding site" evidence="11">
    <location>
        <position position="72"/>
    </location>
    <ligand>
        <name>Mg(2+)</name>
        <dbReference type="ChEBI" id="CHEBI:18420"/>
        <label>1</label>
    </ligand>
</feature>
<keyword evidence="15" id="KW-1185">Reference proteome</keyword>
<dbReference type="STRING" id="587909.SAMN05421810_11298"/>
<keyword evidence="9 11" id="KW-0378">Hydrolase</keyword>
<dbReference type="HAMAP" id="MF_00042">
    <property type="entry name" value="RNase_H"/>
    <property type="match status" value="1"/>
</dbReference>
<dbReference type="Gene3D" id="3.30.420.10">
    <property type="entry name" value="Ribonuclease H-like superfamily/Ribonuclease H"/>
    <property type="match status" value="1"/>
</dbReference>
<dbReference type="SUPFAM" id="SSF53098">
    <property type="entry name" value="Ribonuclease H-like"/>
    <property type="match status" value="1"/>
</dbReference>
<keyword evidence="11" id="KW-0963">Cytoplasm</keyword>
<keyword evidence="8 11" id="KW-0255">Endonuclease</keyword>
<dbReference type="Pfam" id="PF00075">
    <property type="entry name" value="RNase_H"/>
    <property type="match status" value="1"/>
</dbReference>
<dbReference type="Proteomes" id="UP000198727">
    <property type="component" value="Unassembled WGS sequence"/>
</dbReference>
<evidence type="ECO:0000256" key="6">
    <source>
        <dbReference type="ARBA" id="ARBA00022722"/>
    </source>
</evidence>
<keyword evidence="7 11" id="KW-0479">Metal-binding</keyword>
<dbReference type="PANTHER" id="PTHR10642:SF26">
    <property type="entry name" value="RIBONUCLEASE H1"/>
    <property type="match status" value="1"/>
</dbReference>
<dbReference type="EC" id="3.1.26.4" evidence="5 11"/>
<dbReference type="GO" id="GO:0003676">
    <property type="term" value="F:nucleic acid binding"/>
    <property type="evidence" value="ECO:0007669"/>
    <property type="project" value="InterPro"/>
</dbReference>
<dbReference type="GO" id="GO:0005737">
    <property type="term" value="C:cytoplasm"/>
    <property type="evidence" value="ECO:0007669"/>
    <property type="project" value="UniProtKB-SubCell"/>
</dbReference>
<evidence type="ECO:0000259" key="13">
    <source>
        <dbReference type="PROSITE" id="PS50879"/>
    </source>
</evidence>
<dbReference type="InterPro" id="IPR012337">
    <property type="entry name" value="RNaseH-like_sf"/>
</dbReference>
<evidence type="ECO:0000256" key="1">
    <source>
        <dbReference type="ARBA" id="ARBA00000077"/>
    </source>
</evidence>
<dbReference type="InterPro" id="IPR036397">
    <property type="entry name" value="RNaseH_sf"/>
</dbReference>
<dbReference type="FunFam" id="3.30.420.10:FF:000089">
    <property type="entry name" value="Ribonuclease H"/>
    <property type="match status" value="1"/>
</dbReference>
<organism evidence="14 15">
    <name type="scientific">Amycolatopsis arida</name>
    <dbReference type="NCBI Taxonomy" id="587909"/>
    <lineage>
        <taxon>Bacteria</taxon>
        <taxon>Bacillati</taxon>
        <taxon>Actinomycetota</taxon>
        <taxon>Actinomycetes</taxon>
        <taxon>Pseudonocardiales</taxon>
        <taxon>Pseudonocardiaceae</taxon>
        <taxon>Amycolatopsis</taxon>
    </lineage>
</organism>
<dbReference type="PROSITE" id="PS50879">
    <property type="entry name" value="RNASE_H_1"/>
    <property type="match status" value="1"/>
</dbReference>
<evidence type="ECO:0000256" key="9">
    <source>
        <dbReference type="ARBA" id="ARBA00022801"/>
    </source>
</evidence>
<evidence type="ECO:0000313" key="15">
    <source>
        <dbReference type="Proteomes" id="UP000198727"/>
    </source>
</evidence>
<evidence type="ECO:0000256" key="2">
    <source>
        <dbReference type="ARBA" id="ARBA00004065"/>
    </source>
</evidence>
<keyword evidence="10 11" id="KW-0460">Magnesium</keyword>
<dbReference type="InterPro" id="IPR050092">
    <property type="entry name" value="RNase_H"/>
</dbReference>
<evidence type="ECO:0000256" key="11">
    <source>
        <dbReference type="HAMAP-Rule" id="MF_00042"/>
    </source>
</evidence>
<dbReference type="PANTHER" id="PTHR10642">
    <property type="entry name" value="RIBONUCLEASE H1"/>
    <property type="match status" value="1"/>
</dbReference>
<comment type="subcellular location">
    <subcellularLocation>
        <location evidence="11">Cytoplasm</location>
    </subcellularLocation>
</comment>
<evidence type="ECO:0000256" key="7">
    <source>
        <dbReference type="ARBA" id="ARBA00022723"/>
    </source>
</evidence>
<comment type="similarity">
    <text evidence="3 11">Belongs to the RNase H family.</text>
</comment>
<dbReference type="GO" id="GO:0004523">
    <property type="term" value="F:RNA-DNA hybrid ribonuclease activity"/>
    <property type="evidence" value="ECO:0007669"/>
    <property type="project" value="UniProtKB-UniRule"/>
</dbReference>
<feature type="domain" description="RNase H type-1" evidence="13">
    <location>
        <begin position="2"/>
        <end position="144"/>
    </location>
</feature>